<organism evidence="9 10">
    <name type="scientific">Saccharophagus degradans</name>
    <dbReference type="NCBI Taxonomy" id="86304"/>
    <lineage>
        <taxon>Bacteria</taxon>
        <taxon>Pseudomonadati</taxon>
        <taxon>Pseudomonadota</taxon>
        <taxon>Gammaproteobacteria</taxon>
        <taxon>Cellvibrionales</taxon>
        <taxon>Cellvibrionaceae</taxon>
        <taxon>Saccharophagus</taxon>
    </lineage>
</organism>
<dbReference type="InterPro" id="IPR005467">
    <property type="entry name" value="His_kinase_dom"/>
</dbReference>
<sequence length="506" mass="56997">MIKSFIKKLSLSLYSRLAFTLFCSFTLVSVFSISLFVHTSHTYQQEITQRMHNELAAHVTSHYLLFKNDKPDLEAAKHTFHDLMILGPNFEFYVLDNNGHILSYSTDPQKIKREYVDTRPVQHYLANNNLRTPIVGDDPRSTSKKKIFSASPIMVEGKQMGYLYVILGSEIYDNLANVVGQSKIIQWGLAIFIGGLLFSLICTLWLTGVITKPLTRLLHQINITREQGFAHNSQSSAEAAENFKEWNTNSNNEIHAVGAAFRDLINKLEEQYNTVITVDELRKELLSHVSHDLRTPLASLLGYLETWEMNKDTLTPEQTELYISTAKRNAQKISRLVEQLFELAYLDGGNVQVNKEKIVIAELVQDVLQKFYIAAQEKNISLAVSPQDSRIEVMGDIEKLDRVFSNLIENALRHTPDGGSIIVRLQPKAQYVSIEVSDTGIGIPKSDITRIFDPHFKAGNSIRGNSANGGLGLAITRRLLDLHQAKIKVASEENKGTTFCFELQAG</sequence>
<dbReference type="SMART" id="SM00387">
    <property type="entry name" value="HATPase_c"/>
    <property type="match status" value="1"/>
</dbReference>
<dbReference type="PRINTS" id="PR00344">
    <property type="entry name" value="BCTRLSENSOR"/>
</dbReference>
<dbReference type="InterPro" id="IPR004358">
    <property type="entry name" value="Sig_transdc_His_kin-like_C"/>
</dbReference>
<evidence type="ECO:0000256" key="1">
    <source>
        <dbReference type="ARBA" id="ARBA00000085"/>
    </source>
</evidence>
<evidence type="ECO:0000256" key="4">
    <source>
        <dbReference type="ARBA" id="ARBA00022679"/>
    </source>
</evidence>
<dbReference type="InterPro" id="IPR036097">
    <property type="entry name" value="HisK_dim/P_sf"/>
</dbReference>
<evidence type="ECO:0000313" key="10">
    <source>
        <dbReference type="Proteomes" id="UP001169760"/>
    </source>
</evidence>
<evidence type="ECO:0000256" key="2">
    <source>
        <dbReference type="ARBA" id="ARBA00012438"/>
    </source>
</evidence>
<protein>
    <recommendedName>
        <fullName evidence="2">histidine kinase</fullName>
        <ecNumber evidence="2">2.7.13.3</ecNumber>
    </recommendedName>
</protein>
<keyword evidence="5 9" id="KW-0418">Kinase</keyword>
<comment type="caution">
    <text evidence="9">The sequence shown here is derived from an EMBL/GenBank/DDBJ whole genome shotgun (WGS) entry which is preliminary data.</text>
</comment>
<dbReference type="PANTHER" id="PTHR43711">
    <property type="entry name" value="TWO-COMPONENT HISTIDINE KINASE"/>
    <property type="match status" value="1"/>
</dbReference>
<dbReference type="EC" id="2.7.13.3" evidence="2"/>
<dbReference type="InterPro" id="IPR036890">
    <property type="entry name" value="HATPase_C_sf"/>
</dbReference>
<keyword evidence="6" id="KW-0902">Two-component regulatory system</keyword>
<dbReference type="PANTHER" id="PTHR43711:SF1">
    <property type="entry name" value="HISTIDINE KINASE 1"/>
    <property type="match status" value="1"/>
</dbReference>
<evidence type="ECO:0000259" key="8">
    <source>
        <dbReference type="PROSITE" id="PS50109"/>
    </source>
</evidence>
<dbReference type="SMART" id="SM00388">
    <property type="entry name" value="HisKA"/>
    <property type="match status" value="1"/>
</dbReference>
<evidence type="ECO:0000256" key="5">
    <source>
        <dbReference type="ARBA" id="ARBA00022777"/>
    </source>
</evidence>
<keyword evidence="7" id="KW-1133">Transmembrane helix</keyword>
<dbReference type="GO" id="GO:0000155">
    <property type="term" value="F:phosphorelay sensor kinase activity"/>
    <property type="evidence" value="ECO:0007669"/>
    <property type="project" value="InterPro"/>
</dbReference>
<proteinExistence type="predicted"/>
<dbReference type="SUPFAM" id="SSF55874">
    <property type="entry name" value="ATPase domain of HSP90 chaperone/DNA topoisomerase II/histidine kinase"/>
    <property type="match status" value="1"/>
</dbReference>
<dbReference type="EMBL" id="JAUOPB010000011">
    <property type="protein sequence ID" value="MDO6423904.1"/>
    <property type="molecule type" value="Genomic_DNA"/>
</dbReference>
<reference evidence="9" key="1">
    <citation type="submission" date="2023-07" db="EMBL/GenBank/DDBJ databases">
        <title>Genome content predicts the carbon catabolic preferences of heterotrophic bacteria.</title>
        <authorList>
            <person name="Gralka M."/>
        </authorList>
    </citation>
    <scope>NUCLEOTIDE SEQUENCE</scope>
    <source>
        <strain evidence="9">I3M17_2</strain>
    </source>
</reference>
<dbReference type="InterPro" id="IPR050736">
    <property type="entry name" value="Sensor_HK_Regulatory"/>
</dbReference>
<accession>A0AAW7XC02</accession>
<feature type="transmembrane region" description="Helical" evidence="7">
    <location>
        <begin position="184"/>
        <end position="206"/>
    </location>
</feature>
<dbReference type="AlphaFoldDB" id="A0AAW7XC02"/>
<dbReference type="Gene3D" id="6.10.340.10">
    <property type="match status" value="1"/>
</dbReference>
<evidence type="ECO:0000256" key="3">
    <source>
        <dbReference type="ARBA" id="ARBA00022553"/>
    </source>
</evidence>
<name>A0AAW7XC02_9GAMM</name>
<dbReference type="PROSITE" id="PS50109">
    <property type="entry name" value="HIS_KIN"/>
    <property type="match status" value="1"/>
</dbReference>
<evidence type="ECO:0000256" key="6">
    <source>
        <dbReference type="ARBA" id="ARBA00023012"/>
    </source>
</evidence>
<dbReference type="Gene3D" id="3.30.565.10">
    <property type="entry name" value="Histidine kinase-like ATPase, C-terminal domain"/>
    <property type="match status" value="1"/>
</dbReference>
<feature type="domain" description="Histidine kinase" evidence="8">
    <location>
        <begin position="288"/>
        <end position="506"/>
    </location>
</feature>
<dbReference type="GO" id="GO:0005886">
    <property type="term" value="C:plasma membrane"/>
    <property type="evidence" value="ECO:0007669"/>
    <property type="project" value="UniProtKB-ARBA"/>
</dbReference>
<keyword evidence="3" id="KW-0597">Phosphoprotein</keyword>
<comment type="catalytic activity">
    <reaction evidence="1">
        <text>ATP + protein L-histidine = ADP + protein N-phospho-L-histidine.</text>
        <dbReference type="EC" id="2.7.13.3"/>
    </reaction>
</comment>
<dbReference type="CDD" id="cd00082">
    <property type="entry name" value="HisKA"/>
    <property type="match status" value="1"/>
</dbReference>
<dbReference type="Pfam" id="PF02518">
    <property type="entry name" value="HATPase_c"/>
    <property type="match status" value="1"/>
</dbReference>
<dbReference type="Pfam" id="PF00512">
    <property type="entry name" value="HisKA"/>
    <property type="match status" value="1"/>
</dbReference>
<dbReference type="Gene3D" id="3.30.450.20">
    <property type="entry name" value="PAS domain"/>
    <property type="match status" value="1"/>
</dbReference>
<dbReference type="FunFam" id="3.30.565.10:FF:000006">
    <property type="entry name" value="Sensor histidine kinase WalK"/>
    <property type="match status" value="1"/>
</dbReference>
<dbReference type="Proteomes" id="UP001169760">
    <property type="component" value="Unassembled WGS sequence"/>
</dbReference>
<dbReference type="RefSeq" id="WP_303493438.1">
    <property type="nucleotide sequence ID" value="NZ_JAUOPB010000011.1"/>
</dbReference>
<dbReference type="InterPro" id="IPR003594">
    <property type="entry name" value="HATPase_dom"/>
</dbReference>
<evidence type="ECO:0000256" key="7">
    <source>
        <dbReference type="SAM" id="Phobius"/>
    </source>
</evidence>
<keyword evidence="7" id="KW-0812">Transmembrane</keyword>
<dbReference type="SUPFAM" id="SSF47384">
    <property type="entry name" value="Homodimeric domain of signal transducing histidine kinase"/>
    <property type="match status" value="1"/>
</dbReference>
<dbReference type="CDD" id="cd00075">
    <property type="entry name" value="HATPase"/>
    <property type="match status" value="1"/>
</dbReference>
<dbReference type="Gene3D" id="1.10.287.130">
    <property type="match status" value="1"/>
</dbReference>
<gene>
    <name evidence="9" type="ORF">Q4521_15580</name>
</gene>
<keyword evidence="4" id="KW-0808">Transferase</keyword>
<evidence type="ECO:0000313" key="9">
    <source>
        <dbReference type="EMBL" id="MDO6423904.1"/>
    </source>
</evidence>
<dbReference type="InterPro" id="IPR003661">
    <property type="entry name" value="HisK_dim/P_dom"/>
</dbReference>
<keyword evidence="7" id="KW-0472">Membrane</keyword>